<reference evidence="2 3" key="1">
    <citation type="submission" date="2019-03" db="EMBL/GenBank/DDBJ databases">
        <title>Single cell metagenomics reveals metabolic interactions within the superorganism composed of flagellate Streblomastix strix and complex community of Bacteroidetes bacteria on its surface.</title>
        <authorList>
            <person name="Treitli S.C."/>
            <person name="Kolisko M."/>
            <person name="Husnik F."/>
            <person name="Keeling P."/>
            <person name="Hampl V."/>
        </authorList>
    </citation>
    <scope>NUCLEOTIDE SEQUENCE [LARGE SCALE GENOMIC DNA]</scope>
    <source>
        <strain evidence="2">St1</strain>
    </source>
</reference>
<dbReference type="EMBL" id="SNRX01000051">
    <property type="protein sequence ID" value="KAA6300751.1"/>
    <property type="molecule type" value="Genomic_DNA"/>
</dbReference>
<dbReference type="AlphaFoldDB" id="A0A5M8NUJ1"/>
<evidence type="ECO:0000313" key="2">
    <source>
        <dbReference type="EMBL" id="KAA6300751.1"/>
    </source>
</evidence>
<gene>
    <name evidence="2" type="ORF">EZS26_003116</name>
</gene>
<sequence length="230" mass="25526">MKILVLLIIIISLYLIYRLSFPKQAEKPQGAETPLSKLPDGYEAVVKSRFVLPSQSNSKQHDDRKEDSDKQDEKADIFAAGNEKKNAVISPEELGEVFDEDVNPEELDIEPDENEADEEPASDADEEAEEIRQSVGAIEGYAGGFTYDELATVIHEAEKPGTMTEAVMETLRDLSQTDMFEKLVSGDTDRAVRIASVLDRSEQSLAGQNEDATDDKDNEYGNFDIANFLS</sequence>
<feature type="region of interest" description="Disordered" evidence="1">
    <location>
        <begin position="108"/>
        <end position="132"/>
    </location>
</feature>
<feature type="region of interest" description="Disordered" evidence="1">
    <location>
        <begin position="52"/>
        <end position="81"/>
    </location>
</feature>
<accession>A0A5M8NUJ1</accession>
<feature type="compositionally biased region" description="Acidic residues" evidence="1">
    <location>
        <begin position="108"/>
        <end position="129"/>
    </location>
</feature>
<proteinExistence type="predicted"/>
<protein>
    <recommendedName>
        <fullName evidence="4">Conjugal transfer protein TraD</fullName>
    </recommendedName>
</protein>
<evidence type="ECO:0000256" key="1">
    <source>
        <dbReference type="SAM" id="MobiDB-lite"/>
    </source>
</evidence>
<name>A0A5M8NUJ1_9BACT</name>
<evidence type="ECO:0000313" key="3">
    <source>
        <dbReference type="Proteomes" id="UP000324575"/>
    </source>
</evidence>
<feature type="compositionally biased region" description="Basic and acidic residues" evidence="1">
    <location>
        <begin position="59"/>
        <end position="81"/>
    </location>
</feature>
<evidence type="ECO:0008006" key="4">
    <source>
        <dbReference type="Google" id="ProtNLM"/>
    </source>
</evidence>
<organism evidence="2 3">
    <name type="scientific">Candidatus Ordinivivax streblomastigis</name>
    <dbReference type="NCBI Taxonomy" id="2540710"/>
    <lineage>
        <taxon>Bacteria</taxon>
        <taxon>Pseudomonadati</taxon>
        <taxon>Bacteroidota</taxon>
        <taxon>Bacteroidia</taxon>
        <taxon>Bacteroidales</taxon>
        <taxon>Candidatus Ordinivivax</taxon>
    </lineage>
</organism>
<dbReference type="Proteomes" id="UP000324575">
    <property type="component" value="Unassembled WGS sequence"/>
</dbReference>
<comment type="caution">
    <text evidence="2">The sequence shown here is derived from an EMBL/GenBank/DDBJ whole genome shotgun (WGS) entry which is preliminary data.</text>
</comment>